<feature type="domain" description="DUF302" evidence="2">
    <location>
        <begin position="106"/>
        <end position="155"/>
    </location>
</feature>
<reference evidence="3 4" key="1">
    <citation type="submission" date="2018-01" db="EMBL/GenBank/DDBJ databases">
        <title>Draft genome sequence of Jishengella sp. NA12.</title>
        <authorList>
            <person name="Sahin N."/>
            <person name="Ay H."/>
            <person name="Saygin H."/>
        </authorList>
    </citation>
    <scope>NUCLEOTIDE SEQUENCE [LARGE SCALE GENOMIC DNA]</scope>
    <source>
        <strain evidence="3 4">NA12</strain>
    </source>
</reference>
<proteinExistence type="predicted"/>
<accession>A0A2W2F7R6</accession>
<evidence type="ECO:0000259" key="2">
    <source>
        <dbReference type="Pfam" id="PF03625"/>
    </source>
</evidence>
<keyword evidence="4" id="KW-1185">Reference proteome</keyword>
<dbReference type="Proteomes" id="UP000248924">
    <property type="component" value="Unassembled WGS sequence"/>
</dbReference>
<comment type="caution">
    <text evidence="3">The sequence shown here is derived from an EMBL/GenBank/DDBJ whole genome shotgun (WGS) entry which is preliminary data.</text>
</comment>
<dbReference type="SUPFAM" id="SSF103247">
    <property type="entry name" value="TT1751-like"/>
    <property type="match status" value="1"/>
</dbReference>
<dbReference type="RefSeq" id="WP_111211738.1">
    <property type="nucleotide sequence ID" value="NZ_POTY01000002.1"/>
</dbReference>
<dbReference type="Gene3D" id="3.30.310.70">
    <property type="entry name" value="TT1751-like domain"/>
    <property type="match status" value="1"/>
</dbReference>
<evidence type="ECO:0000256" key="1">
    <source>
        <dbReference type="SAM" id="MobiDB-lite"/>
    </source>
</evidence>
<feature type="region of interest" description="Disordered" evidence="1">
    <location>
        <begin position="1"/>
        <end position="26"/>
    </location>
</feature>
<dbReference type="AlphaFoldDB" id="A0A2W2F7R6"/>
<evidence type="ECO:0000313" key="4">
    <source>
        <dbReference type="Proteomes" id="UP000248924"/>
    </source>
</evidence>
<dbReference type="InterPro" id="IPR005180">
    <property type="entry name" value="DUF302"/>
</dbReference>
<dbReference type="Pfam" id="PF03625">
    <property type="entry name" value="DUF302"/>
    <property type="match status" value="1"/>
</dbReference>
<protein>
    <recommendedName>
        <fullName evidence="2">DUF302 domain-containing protein</fullName>
    </recommendedName>
</protein>
<name>A0A2W2F7R6_9ACTN</name>
<dbReference type="CDD" id="cd14797">
    <property type="entry name" value="DUF302"/>
    <property type="match status" value="1"/>
</dbReference>
<dbReference type="OrthoDB" id="121208at2"/>
<sequence length="194" mass="21057">MAQPDEGDVSGRHGDPIPATVPDGAETHTRVIVDRITLTSARAFDDVLADVYTGISRPDLAAEMHEWASAPSYADYTRKVREASGPAGLMRFLHLDLDTALREDPDITPYRLVRIIAGNPVTMSRMTRHVPDAGAYAPVTILLWQDGDTVRIAYDTVASLITPYGDPRALAVARELDAEVLDLLRRAAAAPARA</sequence>
<evidence type="ECO:0000313" key="3">
    <source>
        <dbReference type="EMBL" id="PZG24225.1"/>
    </source>
</evidence>
<organism evidence="3 4">
    <name type="scientific">Micromonospora craterilacus</name>
    <dbReference type="NCBI Taxonomy" id="1655439"/>
    <lineage>
        <taxon>Bacteria</taxon>
        <taxon>Bacillati</taxon>
        <taxon>Actinomycetota</taxon>
        <taxon>Actinomycetes</taxon>
        <taxon>Micromonosporales</taxon>
        <taxon>Micromonosporaceae</taxon>
        <taxon>Micromonospora</taxon>
    </lineage>
</organism>
<dbReference type="EMBL" id="POTY01000002">
    <property type="protein sequence ID" value="PZG24225.1"/>
    <property type="molecule type" value="Genomic_DNA"/>
</dbReference>
<dbReference type="InterPro" id="IPR035923">
    <property type="entry name" value="TT1751-like_sf"/>
</dbReference>
<gene>
    <name evidence="3" type="ORF">C1I95_00540</name>
</gene>